<gene>
    <name evidence="8" type="ORF">SAMN05892877_14111</name>
</gene>
<comment type="subcellular location">
    <subcellularLocation>
        <location evidence="1">Cell outer membrane</location>
        <topology evidence="1">Lipid-anchor</topology>
    </subcellularLocation>
</comment>
<reference evidence="8 9" key="1">
    <citation type="submission" date="2017-08" db="EMBL/GenBank/DDBJ databases">
        <authorList>
            <person name="de Groot N.N."/>
        </authorList>
    </citation>
    <scope>NUCLEOTIDE SEQUENCE [LARGE SCALE GENOMIC DNA]</scope>
    <source>
        <strain evidence="8 9">JC85</strain>
    </source>
</reference>
<dbReference type="RefSeq" id="WP_097143307.1">
    <property type="nucleotide sequence ID" value="NZ_OBQD01000041.1"/>
</dbReference>
<dbReference type="PROSITE" id="PS51257">
    <property type="entry name" value="PROKAR_LIPOPROTEIN"/>
    <property type="match status" value="1"/>
</dbReference>
<evidence type="ECO:0000256" key="4">
    <source>
        <dbReference type="ARBA" id="ARBA00023136"/>
    </source>
</evidence>
<name>A0A285V2K4_9HYPH</name>
<protein>
    <recommendedName>
        <fullName evidence="3">17 kDa surface antigen</fullName>
    </recommendedName>
</protein>
<dbReference type="EMBL" id="OBQD01000041">
    <property type="protein sequence ID" value="SOC48167.1"/>
    <property type="molecule type" value="Genomic_DNA"/>
</dbReference>
<comment type="similarity">
    <text evidence="2">Belongs to the rickettsiale 17 kDa surface antigen family.</text>
</comment>
<evidence type="ECO:0000256" key="6">
    <source>
        <dbReference type="SAM" id="SignalP"/>
    </source>
</evidence>
<keyword evidence="9" id="KW-1185">Reference proteome</keyword>
<keyword evidence="6" id="KW-0732">Signal</keyword>
<feature type="domain" description="Glycine zipper 2TM" evidence="7">
    <location>
        <begin position="29"/>
        <end position="69"/>
    </location>
</feature>
<dbReference type="PANTHER" id="PTHR35603:SF2">
    <property type="entry name" value="OUTER MEMBRANE LIPOPROTEIN"/>
    <property type="match status" value="1"/>
</dbReference>
<dbReference type="PANTHER" id="PTHR35603">
    <property type="match status" value="1"/>
</dbReference>
<accession>A0A285V2K4</accession>
<dbReference type="Proteomes" id="UP000219167">
    <property type="component" value="Unassembled WGS sequence"/>
</dbReference>
<evidence type="ECO:0000256" key="3">
    <source>
        <dbReference type="ARBA" id="ARBA00015281"/>
    </source>
</evidence>
<evidence type="ECO:0000313" key="8">
    <source>
        <dbReference type="EMBL" id="SOC48167.1"/>
    </source>
</evidence>
<dbReference type="Pfam" id="PF05433">
    <property type="entry name" value="Rick_17kDa_Anti"/>
    <property type="match status" value="1"/>
</dbReference>
<sequence>MKHMKMVLLLCAAVGLSSCETSGPKQQSGAVIGAVTGGLIGSQFGSGGGRVAAGVLGAAVGGFIGGSIGAQLDAQDRARLKEITTASIKSGQSKSFRNAKTGVSGKTKVVRESNAGGKQCRTVQQNVTLANGQVSQDTVTGCKGPNGWSV</sequence>
<evidence type="ECO:0000256" key="2">
    <source>
        <dbReference type="ARBA" id="ARBA00008681"/>
    </source>
</evidence>
<dbReference type="AlphaFoldDB" id="A0A285V2K4"/>
<feature type="signal peptide" evidence="6">
    <location>
        <begin position="1"/>
        <end position="22"/>
    </location>
</feature>
<keyword evidence="5" id="KW-0449">Lipoprotein</keyword>
<organism evidence="8 9">
    <name type="scientific">Rhizobium subbaraonis</name>
    <dbReference type="NCBI Taxonomy" id="908946"/>
    <lineage>
        <taxon>Bacteria</taxon>
        <taxon>Pseudomonadati</taxon>
        <taxon>Pseudomonadota</taxon>
        <taxon>Alphaproteobacteria</taxon>
        <taxon>Hyphomicrobiales</taxon>
        <taxon>Rhizobiaceae</taxon>
        <taxon>Rhizobium/Agrobacterium group</taxon>
        <taxon>Rhizobium</taxon>
    </lineage>
</organism>
<dbReference type="InterPro" id="IPR008816">
    <property type="entry name" value="Gly_zipper_2TM_dom"/>
</dbReference>
<evidence type="ECO:0000256" key="5">
    <source>
        <dbReference type="ARBA" id="ARBA00023288"/>
    </source>
</evidence>
<evidence type="ECO:0000256" key="1">
    <source>
        <dbReference type="ARBA" id="ARBA00004459"/>
    </source>
</evidence>
<dbReference type="GO" id="GO:0009279">
    <property type="term" value="C:cell outer membrane"/>
    <property type="evidence" value="ECO:0007669"/>
    <property type="project" value="UniProtKB-SubCell"/>
</dbReference>
<feature type="chain" id="PRO_5012041080" description="17 kDa surface antigen" evidence="6">
    <location>
        <begin position="23"/>
        <end position="150"/>
    </location>
</feature>
<proteinExistence type="inferred from homology"/>
<dbReference type="OrthoDB" id="7619418at2"/>
<dbReference type="InterPro" id="IPR051407">
    <property type="entry name" value="Bact_OM_lipoprot/Surf_antigen"/>
</dbReference>
<evidence type="ECO:0000259" key="7">
    <source>
        <dbReference type="Pfam" id="PF05433"/>
    </source>
</evidence>
<keyword evidence="4" id="KW-0472">Membrane</keyword>
<evidence type="ECO:0000313" key="9">
    <source>
        <dbReference type="Proteomes" id="UP000219167"/>
    </source>
</evidence>